<comment type="caution">
    <text evidence="2">The sequence shown here is derived from an EMBL/GenBank/DDBJ whole genome shotgun (WGS) entry which is preliminary data.</text>
</comment>
<feature type="region of interest" description="Disordered" evidence="1">
    <location>
        <begin position="794"/>
        <end position="828"/>
    </location>
</feature>
<feature type="compositionally biased region" description="Basic and acidic residues" evidence="1">
    <location>
        <begin position="456"/>
        <end position="470"/>
    </location>
</feature>
<feature type="compositionally biased region" description="Pro residues" evidence="1">
    <location>
        <begin position="378"/>
        <end position="387"/>
    </location>
</feature>
<feature type="compositionally biased region" description="Gly residues" evidence="1">
    <location>
        <begin position="295"/>
        <end position="304"/>
    </location>
</feature>
<feature type="compositionally biased region" description="Basic residues" evidence="1">
    <location>
        <begin position="1028"/>
        <end position="1039"/>
    </location>
</feature>
<feature type="compositionally biased region" description="Polar residues" evidence="1">
    <location>
        <begin position="1006"/>
        <end position="1016"/>
    </location>
</feature>
<organism evidence="2 3">
    <name type="scientific">Symbiochloris irregularis</name>
    <dbReference type="NCBI Taxonomy" id="706552"/>
    <lineage>
        <taxon>Eukaryota</taxon>
        <taxon>Viridiplantae</taxon>
        <taxon>Chlorophyta</taxon>
        <taxon>core chlorophytes</taxon>
        <taxon>Trebouxiophyceae</taxon>
        <taxon>Trebouxiales</taxon>
        <taxon>Trebouxiaceae</taxon>
        <taxon>Symbiochloris</taxon>
    </lineage>
</organism>
<keyword evidence="3" id="KW-1185">Reference proteome</keyword>
<accession>A0AAW1P0H4</accession>
<evidence type="ECO:0000256" key="1">
    <source>
        <dbReference type="SAM" id="MobiDB-lite"/>
    </source>
</evidence>
<gene>
    <name evidence="2" type="ORF">WJX73_006129</name>
</gene>
<dbReference type="EMBL" id="JALJOQ010000074">
    <property type="protein sequence ID" value="KAK9801929.1"/>
    <property type="molecule type" value="Genomic_DNA"/>
</dbReference>
<feature type="compositionally biased region" description="Low complexity" evidence="1">
    <location>
        <begin position="516"/>
        <end position="538"/>
    </location>
</feature>
<feature type="compositionally biased region" description="Low complexity" evidence="1">
    <location>
        <begin position="652"/>
        <end position="675"/>
    </location>
</feature>
<feature type="compositionally biased region" description="Low complexity" evidence="1">
    <location>
        <begin position="47"/>
        <end position="64"/>
    </location>
</feature>
<feature type="compositionally biased region" description="Polar residues" evidence="1">
    <location>
        <begin position="961"/>
        <end position="976"/>
    </location>
</feature>
<feature type="region of interest" description="Disordered" evidence="1">
    <location>
        <begin position="1"/>
        <end position="66"/>
    </location>
</feature>
<dbReference type="AlphaFoldDB" id="A0AAW1P0H4"/>
<feature type="region of interest" description="Disordered" evidence="1">
    <location>
        <begin position="706"/>
        <end position="763"/>
    </location>
</feature>
<feature type="region of interest" description="Disordered" evidence="1">
    <location>
        <begin position="88"/>
        <end position="675"/>
    </location>
</feature>
<proteinExistence type="predicted"/>
<protein>
    <recommendedName>
        <fullName evidence="4">Proteophosphoglycan ppg4</fullName>
    </recommendedName>
</protein>
<feature type="region of interest" description="Disordered" evidence="1">
    <location>
        <begin position="890"/>
        <end position="1039"/>
    </location>
</feature>
<evidence type="ECO:0000313" key="3">
    <source>
        <dbReference type="Proteomes" id="UP001465755"/>
    </source>
</evidence>
<feature type="compositionally biased region" description="Acidic residues" evidence="1">
    <location>
        <begin position="104"/>
        <end position="117"/>
    </location>
</feature>
<feature type="compositionally biased region" description="Low complexity" evidence="1">
    <location>
        <begin position="245"/>
        <end position="256"/>
    </location>
</feature>
<reference evidence="2 3" key="1">
    <citation type="journal article" date="2024" name="Nat. Commun.">
        <title>Phylogenomics reveals the evolutionary origins of lichenization in chlorophyte algae.</title>
        <authorList>
            <person name="Puginier C."/>
            <person name="Libourel C."/>
            <person name="Otte J."/>
            <person name="Skaloud P."/>
            <person name="Haon M."/>
            <person name="Grisel S."/>
            <person name="Petersen M."/>
            <person name="Berrin J.G."/>
            <person name="Delaux P.M."/>
            <person name="Dal Grande F."/>
            <person name="Keller J."/>
        </authorList>
    </citation>
    <scope>NUCLEOTIDE SEQUENCE [LARGE SCALE GENOMIC DNA]</scope>
    <source>
        <strain evidence="2 3">SAG 2036</strain>
    </source>
</reference>
<feature type="compositionally biased region" description="Low complexity" evidence="1">
    <location>
        <begin position="280"/>
        <end position="294"/>
    </location>
</feature>
<sequence length="1039" mass="102784">MEEEEAGGGPQRHQRGRYSSRNPTPYSRPTPKSSRDTVSLANTPPVASDAGASSGDRDSAAQSSPGWAAWVASPFKSIASQLGAIGVRISPPKASGEPGQSAEPAEDQTSDEPEIIEADAQHEVTALRGDMRQPASVLGRPQYGTPPPWVSRGSRMGSQHPTGSDDSSVPASSFQVPSGPDAPQGGYRRPDLLRTAAQAQLPVSRGRSQQVKRAAPSSVATPPPQQQPTTPLAWQPMQGFGSPQAAASPAATATPSRLAKRARTDSNAPSAGFRGVPLLGAGIAGSPATAAATVGMGGAAGGSGQTPPAGSTHTRISNAARSPRNIPLLRGRGGRPAQPSRLAISSQATPPPSTSQALTPAAQAILSALDQVDTEPPVSNPFAPPPLSALRSSGPALPPPPSASLLRNPGITDSLSTRGPPAPFGPALTPAPFGKTPAALQAKPAAEPDGWSDAAKQLHYDLPSDSRPEGQESPAPTTSGPAPLGEAVARANQQAQAAAATPLPDDSDEDGGDRSGGAAEPAASEKPAAAPSLFAAPSGKGGLANGRLAGMGKRSKLKRGLEEDADAEDGGNQASAKPAKLPFGGSFGAAAVPPQHPTFGLPTTDAAAKSEQKGDEGDAPSSSAAPPSTFGSASQPPLFGSTPSSTPPPESSAPLAFSFGASTPTPAPAASQDQAASVPKFAFGGGQAGLSFSKAAGDSAAQLSFPKAAEASEKPADGAGATPEGQSPLLTFLGQITPKSESLGNNAAPTAFGVPSSTAAPAFGVPSSGATPAFAIPSSLGSVFVEAAAPPAASAAPQQPFGVGSWSQPAEAQANAKPAETPAPFGNLAFGFNPSAPSLPASSLAGFSPAPQVPATSGGLQPGAPPAFVKQSVSFGQSNASAPSGFVFGASAQPTAQPSVADAVRSQWQAPGPEPPALDSSAMEQGADEMMAVSPPADKGPSISGFAANAAGQNGFAPAASSSGFQFGAGQPQNMGAGQANGFAPNPTGAGGAGLFGSNPDAAGNAQATLPSSGSDAFSLGAGPQEKTRKKVKVRRDRR</sequence>
<evidence type="ECO:0000313" key="2">
    <source>
        <dbReference type="EMBL" id="KAK9801929.1"/>
    </source>
</evidence>
<evidence type="ECO:0008006" key="4">
    <source>
        <dbReference type="Google" id="ProtNLM"/>
    </source>
</evidence>
<feature type="compositionally biased region" description="Polar residues" evidence="1">
    <location>
        <begin position="19"/>
        <end position="42"/>
    </location>
</feature>
<feature type="compositionally biased region" description="Low complexity" evidence="1">
    <location>
        <begin position="945"/>
        <end position="960"/>
    </location>
</feature>
<name>A0AAW1P0H4_9CHLO</name>
<feature type="compositionally biased region" description="Low complexity" evidence="1">
    <location>
        <begin position="619"/>
        <end position="628"/>
    </location>
</feature>
<feature type="compositionally biased region" description="Polar residues" evidence="1">
    <location>
        <begin position="311"/>
        <end position="320"/>
    </location>
</feature>
<feature type="compositionally biased region" description="Low complexity" evidence="1">
    <location>
        <begin position="487"/>
        <end position="500"/>
    </location>
</feature>
<dbReference type="Proteomes" id="UP001465755">
    <property type="component" value="Unassembled WGS sequence"/>
</dbReference>
<feature type="compositionally biased region" description="Polar residues" evidence="1">
    <location>
        <begin position="737"/>
        <end position="748"/>
    </location>
</feature>
<feature type="compositionally biased region" description="Polar residues" evidence="1">
    <location>
        <begin position="156"/>
        <end position="176"/>
    </location>
</feature>